<protein>
    <submittedName>
        <fullName evidence="7">ABC transporter substrate-binding protein</fullName>
    </submittedName>
</protein>
<comment type="subcellular location">
    <subcellularLocation>
        <location evidence="1">Cell envelope</location>
    </subcellularLocation>
</comment>
<dbReference type="GO" id="GO:1901678">
    <property type="term" value="P:iron coordination entity transport"/>
    <property type="evidence" value="ECO:0007669"/>
    <property type="project" value="UniProtKB-ARBA"/>
</dbReference>
<dbReference type="AlphaFoldDB" id="A0A9X2KI82"/>
<feature type="chain" id="PRO_5040976753" evidence="5">
    <location>
        <begin position="24"/>
        <end position="333"/>
    </location>
</feature>
<accession>A0A9X2KI82</accession>
<evidence type="ECO:0000256" key="3">
    <source>
        <dbReference type="ARBA" id="ARBA00022448"/>
    </source>
</evidence>
<dbReference type="InterPro" id="IPR051313">
    <property type="entry name" value="Bact_iron-sidero_bind"/>
</dbReference>
<reference evidence="7" key="1">
    <citation type="submission" date="2022-06" db="EMBL/GenBank/DDBJ databases">
        <title>Rothia sp. isolated from sandalwood seedling.</title>
        <authorList>
            <person name="Tuikhar N."/>
            <person name="Kirdat K."/>
            <person name="Thorat V."/>
            <person name="Swetha P."/>
            <person name="Padma S."/>
            <person name="Sundararaj R."/>
            <person name="Yadav A."/>
        </authorList>
    </citation>
    <scope>NUCLEOTIDE SEQUENCE</scope>
    <source>
        <strain evidence="7">AR01</strain>
    </source>
</reference>
<gene>
    <name evidence="7" type="ORF">NBM05_06885</name>
</gene>
<proteinExistence type="inferred from homology"/>
<dbReference type="PROSITE" id="PS51257">
    <property type="entry name" value="PROKAR_LIPOPROTEIN"/>
    <property type="match status" value="1"/>
</dbReference>
<dbReference type="Pfam" id="PF01497">
    <property type="entry name" value="Peripla_BP_2"/>
    <property type="match status" value="1"/>
</dbReference>
<dbReference type="EMBL" id="JANAFB010000013">
    <property type="protein sequence ID" value="MCP3425740.1"/>
    <property type="molecule type" value="Genomic_DNA"/>
</dbReference>
<dbReference type="PANTHER" id="PTHR30532:SF28">
    <property type="entry name" value="PETROBACTIN-BINDING PROTEIN YCLQ"/>
    <property type="match status" value="1"/>
</dbReference>
<dbReference type="PANTHER" id="PTHR30532">
    <property type="entry name" value="IRON III DICITRATE-BINDING PERIPLASMIC PROTEIN"/>
    <property type="match status" value="1"/>
</dbReference>
<feature type="signal peptide" evidence="5">
    <location>
        <begin position="1"/>
        <end position="23"/>
    </location>
</feature>
<evidence type="ECO:0000256" key="1">
    <source>
        <dbReference type="ARBA" id="ARBA00004196"/>
    </source>
</evidence>
<keyword evidence="8" id="KW-1185">Reference proteome</keyword>
<keyword evidence="4 5" id="KW-0732">Signal</keyword>
<evidence type="ECO:0000259" key="6">
    <source>
        <dbReference type="PROSITE" id="PS50983"/>
    </source>
</evidence>
<dbReference type="Proteomes" id="UP001139502">
    <property type="component" value="Unassembled WGS sequence"/>
</dbReference>
<organism evidence="7 8">
    <name type="scientific">Rothia santali</name>
    <dbReference type="NCBI Taxonomy" id="2949643"/>
    <lineage>
        <taxon>Bacteria</taxon>
        <taxon>Bacillati</taxon>
        <taxon>Actinomycetota</taxon>
        <taxon>Actinomycetes</taxon>
        <taxon>Micrococcales</taxon>
        <taxon>Micrococcaceae</taxon>
        <taxon>Rothia</taxon>
    </lineage>
</organism>
<feature type="domain" description="Fe/B12 periplasmic-binding" evidence="6">
    <location>
        <begin position="61"/>
        <end position="333"/>
    </location>
</feature>
<dbReference type="RefSeq" id="WP_254166089.1">
    <property type="nucleotide sequence ID" value="NZ_JANAFB010000013.1"/>
</dbReference>
<name>A0A9X2KI82_9MICC</name>
<comment type="similarity">
    <text evidence="2">Belongs to the bacterial solute-binding protein 8 family.</text>
</comment>
<evidence type="ECO:0000256" key="2">
    <source>
        <dbReference type="ARBA" id="ARBA00008814"/>
    </source>
</evidence>
<dbReference type="SUPFAM" id="SSF53807">
    <property type="entry name" value="Helical backbone' metal receptor"/>
    <property type="match status" value="1"/>
</dbReference>
<evidence type="ECO:0000313" key="7">
    <source>
        <dbReference type="EMBL" id="MCP3425740.1"/>
    </source>
</evidence>
<dbReference type="InterPro" id="IPR002491">
    <property type="entry name" value="ABC_transptr_periplasmic_BD"/>
</dbReference>
<evidence type="ECO:0000256" key="5">
    <source>
        <dbReference type="SAM" id="SignalP"/>
    </source>
</evidence>
<comment type="caution">
    <text evidence="7">The sequence shown here is derived from an EMBL/GenBank/DDBJ whole genome shotgun (WGS) entry which is preliminary data.</text>
</comment>
<sequence length="333" mass="35880">MRTFTRPRLGILALASAVTLTLAACSGGDSEPAAESSPSSDRVEVTDMAGNVVEVPSDPQSVVATDNHAFQILDDWGVQLSAAPLDLMSEDVVSYPGNAEVANLGNHREPDLEAIVNADPDVVVNGYRFSSHAEDIKNLLPEDTAFIDLDQPEDMPLDEYLRKSTTLMGEIFGHQDDAEKLVEDFDAAAERARESYDGEQSVMGIITSGGDINYAAPGEGRAIGPVFDWLSLTPSLEQEGSENHQGDDISVEAIAGSNPDWLLVMDRDAAVSDAEAGFSPAADLIKNSEAMANVPAVQQDHIVYLPESFYLHEDIVLYTEFLNSMADSFEQAK</sequence>
<evidence type="ECO:0000313" key="8">
    <source>
        <dbReference type="Proteomes" id="UP001139502"/>
    </source>
</evidence>
<dbReference type="GO" id="GO:0030288">
    <property type="term" value="C:outer membrane-bounded periplasmic space"/>
    <property type="evidence" value="ECO:0007669"/>
    <property type="project" value="TreeGrafter"/>
</dbReference>
<keyword evidence="3" id="KW-0813">Transport</keyword>
<evidence type="ECO:0000256" key="4">
    <source>
        <dbReference type="ARBA" id="ARBA00022729"/>
    </source>
</evidence>
<dbReference type="PROSITE" id="PS50983">
    <property type="entry name" value="FE_B12_PBP"/>
    <property type="match status" value="1"/>
</dbReference>
<dbReference type="Gene3D" id="3.40.50.1980">
    <property type="entry name" value="Nitrogenase molybdenum iron protein domain"/>
    <property type="match status" value="2"/>
</dbReference>